<keyword evidence="6 8" id="KW-1133">Transmembrane helix</keyword>
<keyword evidence="4" id="KW-0997">Cell inner membrane</keyword>
<feature type="transmembrane region" description="Helical" evidence="8">
    <location>
        <begin position="38"/>
        <end position="57"/>
    </location>
</feature>
<evidence type="ECO:0000256" key="7">
    <source>
        <dbReference type="ARBA" id="ARBA00023136"/>
    </source>
</evidence>
<feature type="transmembrane region" description="Helical" evidence="8">
    <location>
        <begin position="201"/>
        <end position="221"/>
    </location>
</feature>
<dbReference type="Pfam" id="PF12832">
    <property type="entry name" value="MFS_1_like"/>
    <property type="match status" value="1"/>
</dbReference>
<feature type="transmembrane region" description="Helical" evidence="8">
    <location>
        <begin position="132"/>
        <end position="150"/>
    </location>
</feature>
<organism evidence="10 11">
    <name type="scientific">Pseudaeromonas sharmana</name>
    <dbReference type="NCBI Taxonomy" id="328412"/>
    <lineage>
        <taxon>Bacteria</taxon>
        <taxon>Pseudomonadati</taxon>
        <taxon>Pseudomonadota</taxon>
        <taxon>Gammaproteobacteria</taxon>
        <taxon>Aeromonadales</taxon>
        <taxon>Aeromonadaceae</taxon>
        <taxon>Pseudaeromonas</taxon>
    </lineage>
</organism>
<evidence type="ECO:0000256" key="6">
    <source>
        <dbReference type="ARBA" id="ARBA00022989"/>
    </source>
</evidence>
<proteinExistence type="predicted"/>
<comment type="caution">
    <text evidence="10">The sequence shown here is derived from an EMBL/GenBank/DDBJ whole genome shotgun (WGS) entry which is preliminary data.</text>
</comment>
<evidence type="ECO:0000256" key="4">
    <source>
        <dbReference type="ARBA" id="ARBA00022519"/>
    </source>
</evidence>
<dbReference type="InterPro" id="IPR026032">
    <property type="entry name" value="HcaT-like"/>
</dbReference>
<sequence>MRPFAWLSLFLVAIYFVYGAYIPFWSLWLASRDLSADQIGLLIGVGLAIRFAGQLLIMGKANRASLLIPACRYLALASAVCFLLFYGVSGFWSILALMLVANFIYPTLLPLSEALAARMMLQVKLDYGRVRLWGSAAFILGSMLVGALVKQSGADWVLHTMIIGLLALILCTWLPMSPAPQDAISSGQKTGFLPLLRQKPFLMFLLVVSLLQGSHAAYYGFSALHWKAHGYAENVIGYLWAAGVVAEILMFAISKRLFSRIGYQQMFLIGAVGCVIRWTILASTTALPWLVIAQLLHAVTFCVSHLAAVRYMTQQMPSDQLIPAQTLYAALPTGMFTAVLTMLSGVAYQHSGGMAFWGMAVLVLPVFVLRVPGQKKPLSTHVS</sequence>
<feature type="transmembrane region" description="Helical" evidence="8">
    <location>
        <begin position="236"/>
        <end position="254"/>
    </location>
</feature>
<dbReference type="PANTHER" id="PTHR23522:SF10">
    <property type="entry name" value="3-PHENYLPROPIONIC ACID TRANSPORTER-RELATED"/>
    <property type="match status" value="1"/>
</dbReference>
<gene>
    <name evidence="10" type="ORF">ACFOSS_12265</name>
</gene>
<dbReference type="Proteomes" id="UP001595692">
    <property type="component" value="Unassembled WGS sequence"/>
</dbReference>
<evidence type="ECO:0000256" key="5">
    <source>
        <dbReference type="ARBA" id="ARBA00022692"/>
    </source>
</evidence>
<evidence type="ECO:0000256" key="8">
    <source>
        <dbReference type="SAM" id="Phobius"/>
    </source>
</evidence>
<evidence type="ECO:0000256" key="3">
    <source>
        <dbReference type="ARBA" id="ARBA00022475"/>
    </source>
</evidence>
<dbReference type="Gene3D" id="1.20.1250.20">
    <property type="entry name" value="MFS general substrate transporter like domains"/>
    <property type="match status" value="2"/>
</dbReference>
<keyword evidence="11" id="KW-1185">Reference proteome</keyword>
<dbReference type="NCBIfam" id="NF008346">
    <property type="entry name" value="PRK11128.1"/>
    <property type="match status" value="1"/>
</dbReference>
<keyword evidence="2" id="KW-0813">Transport</keyword>
<dbReference type="SUPFAM" id="SSF103473">
    <property type="entry name" value="MFS general substrate transporter"/>
    <property type="match status" value="1"/>
</dbReference>
<dbReference type="NCBIfam" id="NF037955">
    <property type="entry name" value="mfs"/>
    <property type="match status" value="1"/>
</dbReference>
<evidence type="ECO:0000256" key="1">
    <source>
        <dbReference type="ARBA" id="ARBA00004429"/>
    </source>
</evidence>
<dbReference type="RefSeq" id="WP_377152904.1">
    <property type="nucleotide sequence ID" value="NZ_JBHSAF010000014.1"/>
</dbReference>
<evidence type="ECO:0000259" key="9">
    <source>
        <dbReference type="Pfam" id="PF12832"/>
    </source>
</evidence>
<dbReference type="InterPro" id="IPR036259">
    <property type="entry name" value="MFS_trans_sf"/>
</dbReference>
<accession>A0ABV8CQR4</accession>
<feature type="transmembrane region" description="Helical" evidence="8">
    <location>
        <begin position="286"/>
        <end position="307"/>
    </location>
</feature>
<feature type="domain" description="Major facilitator superfamily associated" evidence="9">
    <location>
        <begin position="6"/>
        <end position="357"/>
    </location>
</feature>
<dbReference type="PIRSF" id="PIRSF004925">
    <property type="entry name" value="HcaT"/>
    <property type="match status" value="1"/>
</dbReference>
<feature type="transmembrane region" description="Helical" evidence="8">
    <location>
        <begin position="327"/>
        <end position="348"/>
    </location>
</feature>
<name>A0ABV8CQR4_9GAMM</name>
<feature type="transmembrane region" description="Helical" evidence="8">
    <location>
        <begin position="156"/>
        <end position="176"/>
    </location>
</feature>
<evidence type="ECO:0000313" key="11">
    <source>
        <dbReference type="Proteomes" id="UP001595692"/>
    </source>
</evidence>
<keyword evidence="5 8" id="KW-0812">Transmembrane</keyword>
<comment type="subcellular location">
    <subcellularLocation>
        <location evidence="1">Cell inner membrane</location>
        <topology evidence="1">Multi-pass membrane protein</topology>
    </subcellularLocation>
</comment>
<feature type="transmembrane region" description="Helical" evidence="8">
    <location>
        <begin position="261"/>
        <end position="280"/>
    </location>
</feature>
<dbReference type="PANTHER" id="PTHR23522">
    <property type="entry name" value="BLL5896 PROTEIN"/>
    <property type="match status" value="1"/>
</dbReference>
<feature type="transmembrane region" description="Helical" evidence="8">
    <location>
        <begin position="354"/>
        <end position="371"/>
    </location>
</feature>
<dbReference type="EMBL" id="JBHSAF010000014">
    <property type="protein sequence ID" value="MFC3914239.1"/>
    <property type="molecule type" value="Genomic_DNA"/>
</dbReference>
<keyword evidence="7 8" id="KW-0472">Membrane</keyword>
<reference evidence="11" key="1">
    <citation type="journal article" date="2019" name="Int. J. Syst. Evol. Microbiol.">
        <title>The Global Catalogue of Microorganisms (GCM) 10K type strain sequencing project: providing services to taxonomists for standard genome sequencing and annotation.</title>
        <authorList>
            <consortium name="The Broad Institute Genomics Platform"/>
            <consortium name="The Broad Institute Genome Sequencing Center for Infectious Disease"/>
            <person name="Wu L."/>
            <person name="Ma J."/>
        </authorList>
    </citation>
    <scope>NUCLEOTIDE SEQUENCE [LARGE SCALE GENOMIC DNA]</scope>
    <source>
        <strain evidence="11">CCUG 54939</strain>
    </source>
</reference>
<protein>
    <submittedName>
        <fullName evidence="10">3-phenylpropionate MFS transporter</fullName>
    </submittedName>
</protein>
<evidence type="ECO:0000256" key="2">
    <source>
        <dbReference type="ARBA" id="ARBA00022448"/>
    </source>
</evidence>
<keyword evidence="3" id="KW-1003">Cell membrane</keyword>
<evidence type="ECO:0000313" key="10">
    <source>
        <dbReference type="EMBL" id="MFC3914239.1"/>
    </source>
</evidence>
<dbReference type="InterPro" id="IPR024989">
    <property type="entry name" value="MFS_assoc_dom"/>
</dbReference>